<dbReference type="EMBL" id="JBHRZF010000179">
    <property type="protein sequence ID" value="MFC3862195.1"/>
    <property type="molecule type" value="Genomic_DNA"/>
</dbReference>
<evidence type="ECO:0000313" key="2">
    <source>
        <dbReference type="EMBL" id="MFC3862195.1"/>
    </source>
</evidence>
<proteinExistence type="predicted"/>
<reference evidence="3" key="1">
    <citation type="journal article" date="2019" name="Int. J. Syst. Evol. Microbiol.">
        <title>The Global Catalogue of Microorganisms (GCM) 10K type strain sequencing project: providing services to taxonomists for standard genome sequencing and annotation.</title>
        <authorList>
            <consortium name="The Broad Institute Genomics Platform"/>
            <consortium name="The Broad Institute Genome Sequencing Center for Infectious Disease"/>
            <person name="Wu L."/>
            <person name="Ma J."/>
        </authorList>
    </citation>
    <scope>NUCLEOTIDE SEQUENCE [LARGE SCALE GENOMIC DNA]</scope>
    <source>
        <strain evidence="3">CCTCC AB 2013263</strain>
    </source>
</reference>
<keyword evidence="3" id="KW-1185">Reference proteome</keyword>
<name>A0ABV8ADC8_9DEIO</name>
<evidence type="ECO:0000256" key="1">
    <source>
        <dbReference type="SAM" id="MobiDB-lite"/>
    </source>
</evidence>
<gene>
    <name evidence="2" type="ORF">ACFOPQ_15625</name>
</gene>
<feature type="region of interest" description="Disordered" evidence="1">
    <location>
        <begin position="1"/>
        <end position="48"/>
    </location>
</feature>
<accession>A0ABV8ADC8</accession>
<protein>
    <submittedName>
        <fullName evidence="2">Uncharacterized protein</fullName>
    </submittedName>
</protein>
<comment type="caution">
    <text evidence="2">The sequence shown here is derived from an EMBL/GenBank/DDBJ whole genome shotgun (WGS) entry which is preliminary data.</text>
</comment>
<dbReference type="Proteomes" id="UP001595748">
    <property type="component" value="Unassembled WGS sequence"/>
</dbReference>
<organism evidence="2 3">
    <name type="scientific">Deinococcus antarcticus</name>
    <dbReference type="NCBI Taxonomy" id="1298767"/>
    <lineage>
        <taxon>Bacteria</taxon>
        <taxon>Thermotogati</taxon>
        <taxon>Deinococcota</taxon>
        <taxon>Deinococci</taxon>
        <taxon>Deinococcales</taxon>
        <taxon>Deinococcaceae</taxon>
        <taxon>Deinococcus</taxon>
    </lineage>
</organism>
<evidence type="ECO:0000313" key="3">
    <source>
        <dbReference type="Proteomes" id="UP001595748"/>
    </source>
</evidence>
<dbReference type="RefSeq" id="WP_380079836.1">
    <property type="nucleotide sequence ID" value="NZ_JBHRZF010000179.1"/>
</dbReference>
<sequence length="48" mass="4907">MFEKRTPAGDGGSQDNAENVDVQDDPAAVNAPGISADEGAGQRPDHQA</sequence>